<dbReference type="GO" id="GO:0005518">
    <property type="term" value="F:collagen binding"/>
    <property type="evidence" value="ECO:0007669"/>
    <property type="project" value="TreeGrafter"/>
</dbReference>
<dbReference type="InterPro" id="IPR018247">
    <property type="entry name" value="EF_Hand_1_Ca_BS"/>
</dbReference>
<evidence type="ECO:0000256" key="15">
    <source>
        <dbReference type="PROSITE-ProRule" id="PRU00500"/>
    </source>
</evidence>
<dbReference type="Proteomes" id="UP000053872">
    <property type="component" value="Unassembled WGS sequence"/>
</dbReference>
<dbReference type="InterPro" id="IPR011992">
    <property type="entry name" value="EF-hand-dom_pair"/>
</dbReference>
<dbReference type="PROSITE" id="PS00484">
    <property type="entry name" value="THYROGLOBULIN_1_1"/>
    <property type="match status" value="1"/>
</dbReference>
<dbReference type="Pfam" id="PF10591">
    <property type="entry name" value="SPARC_Ca_bdg"/>
    <property type="match status" value="2"/>
</dbReference>
<evidence type="ECO:0000313" key="19">
    <source>
        <dbReference type="EMBL" id="PKK22039.1"/>
    </source>
</evidence>
<comment type="caution">
    <text evidence="15">Lacks conserved residue(s) required for the propagation of feature annotation.</text>
</comment>
<comment type="subcellular location">
    <subcellularLocation>
        <location evidence="1">Secreted</location>
        <location evidence="1">Extracellular space</location>
        <location evidence="1">Extracellular matrix</location>
    </subcellularLocation>
</comment>
<dbReference type="PROSITE" id="PS51162">
    <property type="entry name" value="THYROGLOBULIN_1_2"/>
    <property type="match status" value="1"/>
</dbReference>
<dbReference type="SUPFAM" id="SSF100895">
    <property type="entry name" value="Kazal-type serine protease inhibitors"/>
    <property type="match status" value="2"/>
</dbReference>
<dbReference type="Pfam" id="PF00086">
    <property type="entry name" value="Thyroglobulin_1"/>
    <property type="match status" value="1"/>
</dbReference>
<comment type="caution">
    <text evidence="19">The sequence shown here is derived from an EMBL/GenBank/DDBJ whole genome shotgun (WGS) entry which is preliminary data.</text>
</comment>
<feature type="domain" description="Kazal-like" evidence="18">
    <location>
        <begin position="119"/>
        <end position="170"/>
    </location>
</feature>
<dbReference type="FunFam" id="1.10.238.10:FF:000101">
    <property type="entry name" value="SPARC/osteonectin, cwcv and kazal-like domains proteoglycan 2"/>
    <property type="match status" value="1"/>
</dbReference>
<evidence type="ECO:0000256" key="11">
    <source>
        <dbReference type="ARBA" id="ARBA00023207"/>
    </source>
</evidence>
<feature type="compositionally biased region" description="Acidic residues" evidence="16">
    <location>
        <begin position="609"/>
        <end position="641"/>
    </location>
</feature>
<evidence type="ECO:0000256" key="7">
    <source>
        <dbReference type="ARBA" id="ARBA00022837"/>
    </source>
</evidence>
<keyword evidence="4" id="KW-0597">Phosphoprotein</keyword>
<evidence type="ECO:0000256" key="6">
    <source>
        <dbReference type="ARBA" id="ARBA00022729"/>
    </source>
</evidence>
<evidence type="ECO:0000256" key="3">
    <source>
        <dbReference type="ARBA" id="ARBA00022530"/>
    </source>
</evidence>
<keyword evidence="7" id="KW-0106">Calcium</keyword>
<feature type="region of interest" description="Disordered" evidence="16">
    <location>
        <begin position="585"/>
        <end position="641"/>
    </location>
</feature>
<dbReference type="GO" id="GO:0005509">
    <property type="term" value="F:calcium ion binding"/>
    <property type="evidence" value="ECO:0007669"/>
    <property type="project" value="InterPro"/>
</dbReference>
<dbReference type="Pfam" id="PF07648">
    <property type="entry name" value="Kazal_2"/>
    <property type="match status" value="2"/>
</dbReference>
<evidence type="ECO:0000256" key="8">
    <source>
        <dbReference type="ARBA" id="ARBA00022974"/>
    </source>
</evidence>
<evidence type="ECO:0000256" key="2">
    <source>
        <dbReference type="ARBA" id="ARBA00022525"/>
    </source>
</evidence>
<name>A0A2I0LX90_COLLI</name>
<evidence type="ECO:0000256" key="1">
    <source>
        <dbReference type="ARBA" id="ARBA00004498"/>
    </source>
</evidence>
<keyword evidence="11" id="KW-0357">Heparan sulfate</keyword>
<feature type="domain" description="Thyroglobulin type-1" evidence="17">
    <location>
        <begin position="527"/>
        <end position="593"/>
    </location>
</feature>
<dbReference type="EMBL" id="AKCR02000069">
    <property type="protein sequence ID" value="PKK22039.1"/>
    <property type="molecule type" value="Genomic_DNA"/>
</dbReference>
<dbReference type="FunFam" id="4.10.800.10:FF:000001">
    <property type="entry name" value="Testican-3 isoform 2"/>
    <property type="match status" value="1"/>
</dbReference>
<dbReference type="SUPFAM" id="SSF47473">
    <property type="entry name" value="EF-hand"/>
    <property type="match status" value="2"/>
</dbReference>
<dbReference type="PROSITE" id="PS00018">
    <property type="entry name" value="EF_HAND_1"/>
    <property type="match status" value="1"/>
</dbReference>
<evidence type="ECO:0000256" key="5">
    <source>
        <dbReference type="ARBA" id="ARBA00022723"/>
    </source>
</evidence>
<dbReference type="InterPro" id="IPR019577">
    <property type="entry name" value="SPARC/Testican_Ca-bd-dom"/>
</dbReference>
<dbReference type="CDD" id="cd00191">
    <property type="entry name" value="TY"/>
    <property type="match status" value="1"/>
</dbReference>
<organism evidence="19 20">
    <name type="scientific">Columba livia</name>
    <name type="common">Rock dove</name>
    <dbReference type="NCBI Taxonomy" id="8932"/>
    <lineage>
        <taxon>Eukaryota</taxon>
        <taxon>Metazoa</taxon>
        <taxon>Chordata</taxon>
        <taxon>Craniata</taxon>
        <taxon>Vertebrata</taxon>
        <taxon>Euteleostomi</taxon>
        <taxon>Archelosauria</taxon>
        <taxon>Archosauria</taxon>
        <taxon>Dinosauria</taxon>
        <taxon>Saurischia</taxon>
        <taxon>Theropoda</taxon>
        <taxon>Coelurosauria</taxon>
        <taxon>Aves</taxon>
        <taxon>Neognathae</taxon>
        <taxon>Neoaves</taxon>
        <taxon>Columbimorphae</taxon>
        <taxon>Columbiformes</taxon>
        <taxon>Columbidae</taxon>
        <taxon>Columba</taxon>
    </lineage>
</organism>
<keyword evidence="9 15" id="KW-1015">Disulfide bond</keyword>
<keyword evidence="5" id="KW-0479">Metal-binding</keyword>
<evidence type="ECO:0000259" key="18">
    <source>
        <dbReference type="PROSITE" id="PS51465"/>
    </source>
</evidence>
<accession>A0A2I0LX90</accession>
<dbReference type="SMART" id="SM00280">
    <property type="entry name" value="KAZAL"/>
    <property type="match status" value="2"/>
</dbReference>
<keyword evidence="3" id="KW-0272">Extracellular matrix</keyword>
<reference evidence="19 20" key="1">
    <citation type="journal article" date="2013" name="Science">
        <title>Genomic diversity and evolution of the head crest in the rock pigeon.</title>
        <authorList>
            <person name="Shapiro M.D."/>
            <person name="Kronenberg Z."/>
            <person name="Li C."/>
            <person name="Domyan E.T."/>
            <person name="Pan H."/>
            <person name="Campbell M."/>
            <person name="Tan H."/>
            <person name="Huff C.D."/>
            <person name="Hu H."/>
            <person name="Vickrey A.I."/>
            <person name="Nielsen S.C."/>
            <person name="Stringham S.A."/>
            <person name="Hu H."/>
            <person name="Willerslev E."/>
            <person name="Gilbert M.T."/>
            <person name="Yandell M."/>
            <person name="Zhang G."/>
            <person name="Wang J."/>
        </authorList>
    </citation>
    <scope>NUCLEOTIDE SEQUENCE [LARGE SCALE GENOMIC DNA]</scope>
    <source>
        <tissue evidence="19">Blood</tissue>
    </source>
</reference>
<sequence>GHFLPAPPLGFFLPAGAVPGPVCAGKRQLVPWRLPSCSLNGALCWAGPRPALPGLPWGGSPLHPHLPHPLSAPPALDTTKDPCQKVKCSRHKVCVAQGYQRAMCISRKKLEHRIKLPGAKGHGGCKPCHAAPLAAVCGSDGHTYSSACKLEQQACLASKQLTVRCEGQCPCPTPHAPTGDGKQEPCTGQDLADLGDRLRDWFQLLRENAKQNGSGGPPASPATALERSVAASCKEAVGWMFARLDTSGDLFLEAAELAAINRRLPSCSLNGALCWAGPRPALPGLPWGGSPLHPHLPHPLSAPPALDTTKDPCQKVKCSRHKVCVAQGYQRAMCISRKKLEHRIKLPGAKGHGGCKPCHAAPLAAVCGSDGHTYSSACKLEQQACLASKQLTVRCEGQCPCPTPHAPTGDGKQEPCTGQDLADLGDRLRDWFQLLRENAKQNGSGGLPASPATALERSVAASCKEAVGWMFARLDTSGDLFLEAAELAAINLDKYEVCIRSFFNSCDTSRDGRVSAPEWCFCFWREKPPCLRELEKIQIQEAAKMKPGTFIPSCDEDGYYRRAQCEPGGGECWCVDQHGAELTGTRGHGSPDCEEAAGFSGDFGSSVGWEDEEEKEPEEAGEEGEEEEGEAGEGDDGGYIW</sequence>
<dbReference type="GO" id="GO:0005615">
    <property type="term" value="C:extracellular space"/>
    <property type="evidence" value="ECO:0007669"/>
    <property type="project" value="TreeGrafter"/>
</dbReference>
<evidence type="ECO:0000256" key="13">
    <source>
        <dbReference type="ARBA" id="ARBA00069184"/>
    </source>
</evidence>
<dbReference type="PROSITE" id="PS51465">
    <property type="entry name" value="KAZAL_2"/>
    <property type="match status" value="2"/>
</dbReference>
<dbReference type="InterPro" id="IPR002350">
    <property type="entry name" value="Kazal_dom"/>
</dbReference>
<dbReference type="GO" id="GO:0050840">
    <property type="term" value="F:extracellular matrix binding"/>
    <property type="evidence" value="ECO:0007669"/>
    <property type="project" value="TreeGrafter"/>
</dbReference>
<proteinExistence type="predicted"/>
<dbReference type="CDD" id="cd00104">
    <property type="entry name" value="KAZAL_FS"/>
    <property type="match status" value="2"/>
</dbReference>
<dbReference type="FunFam" id="3.30.60.30:FF:000003">
    <property type="entry name" value="SPARC/osteonectin, cwcv and kazal-like domains proteoglycan 3"/>
    <property type="match status" value="2"/>
</dbReference>
<keyword evidence="2" id="KW-0964">Secreted</keyword>
<evidence type="ECO:0000256" key="16">
    <source>
        <dbReference type="SAM" id="MobiDB-lite"/>
    </source>
</evidence>
<evidence type="ECO:0000256" key="12">
    <source>
        <dbReference type="ARBA" id="ARBA00054013"/>
    </source>
</evidence>
<evidence type="ECO:0000256" key="14">
    <source>
        <dbReference type="ARBA" id="ARBA00077291"/>
    </source>
</evidence>
<gene>
    <name evidence="19" type="primary">SPOCK2</name>
    <name evidence="19" type="ORF">A306_00011157</name>
</gene>
<dbReference type="InterPro" id="IPR036058">
    <property type="entry name" value="Kazal_dom_sf"/>
</dbReference>
<evidence type="ECO:0000313" key="20">
    <source>
        <dbReference type="Proteomes" id="UP000053872"/>
    </source>
</evidence>
<keyword evidence="10" id="KW-0325">Glycoprotein</keyword>
<evidence type="ECO:0000259" key="17">
    <source>
        <dbReference type="PROSITE" id="PS51162"/>
    </source>
</evidence>
<keyword evidence="8" id="KW-0654">Proteoglycan</keyword>
<dbReference type="InterPro" id="IPR036857">
    <property type="entry name" value="Thyroglobulin_1_sf"/>
</dbReference>
<evidence type="ECO:0000256" key="4">
    <source>
        <dbReference type="ARBA" id="ARBA00022553"/>
    </source>
</evidence>
<dbReference type="PANTHER" id="PTHR13866:SF18">
    <property type="entry name" value="TESTICAN-2"/>
    <property type="match status" value="1"/>
</dbReference>
<dbReference type="AlphaFoldDB" id="A0A2I0LX90"/>
<dbReference type="Gene3D" id="3.30.60.30">
    <property type="match status" value="2"/>
</dbReference>
<dbReference type="InterPro" id="IPR000716">
    <property type="entry name" value="Thyroglobulin_1"/>
</dbReference>
<dbReference type="InParanoid" id="A0A2I0LX90"/>
<dbReference type="PANTHER" id="PTHR13866">
    <property type="entry name" value="SPARC OSTEONECTIN"/>
    <property type="match status" value="1"/>
</dbReference>
<keyword evidence="20" id="KW-1185">Reference proteome</keyword>
<evidence type="ECO:0000256" key="10">
    <source>
        <dbReference type="ARBA" id="ARBA00023180"/>
    </source>
</evidence>
<dbReference type="SMART" id="SM00211">
    <property type="entry name" value="TY"/>
    <property type="match status" value="1"/>
</dbReference>
<feature type="disulfide bond" evidence="15">
    <location>
        <begin position="565"/>
        <end position="572"/>
    </location>
</feature>
<dbReference type="CDD" id="cd16238">
    <property type="entry name" value="EFh_SPARC_TICN2"/>
    <property type="match status" value="1"/>
</dbReference>
<dbReference type="Gene3D" id="1.10.238.10">
    <property type="entry name" value="EF-hand"/>
    <property type="match status" value="2"/>
</dbReference>
<keyword evidence="6" id="KW-0732">Signal</keyword>
<feature type="non-terminal residue" evidence="19">
    <location>
        <position position="1"/>
    </location>
</feature>
<feature type="domain" description="Kazal-like" evidence="18">
    <location>
        <begin position="349"/>
        <end position="400"/>
    </location>
</feature>
<protein>
    <recommendedName>
        <fullName evidence="13">Testican-2</fullName>
    </recommendedName>
    <alternativeName>
        <fullName evidence="14">SPARC/osteonectin, CWCV, and Kazal-like domains proteoglycan 2</fullName>
    </alternativeName>
</protein>
<comment type="function">
    <text evidence="12">May participate in diverse steps of neurogenesis. Binds calcium.</text>
</comment>
<dbReference type="SUPFAM" id="SSF57610">
    <property type="entry name" value="Thyroglobulin type-1 domain"/>
    <property type="match status" value="1"/>
</dbReference>
<dbReference type="Gene3D" id="4.10.800.10">
    <property type="entry name" value="Thyroglobulin type-1"/>
    <property type="match status" value="1"/>
</dbReference>
<evidence type="ECO:0000256" key="9">
    <source>
        <dbReference type="ARBA" id="ARBA00023157"/>
    </source>
</evidence>